<keyword evidence="2" id="KW-1133">Transmembrane helix</keyword>
<feature type="transmembrane region" description="Helical" evidence="2">
    <location>
        <begin position="750"/>
        <end position="769"/>
    </location>
</feature>
<reference evidence="4" key="1">
    <citation type="journal article" date="2019" name="Int. J. Syst. Evol. Microbiol.">
        <title>The Global Catalogue of Microorganisms (GCM) 10K type strain sequencing project: providing services to taxonomists for standard genome sequencing and annotation.</title>
        <authorList>
            <consortium name="The Broad Institute Genomics Platform"/>
            <consortium name="The Broad Institute Genome Sequencing Center for Infectious Disease"/>
            <person name="Wu L."/>
            <person name="Ma J."/>
        </authorList>
    </citation>
    <scope>NUCLEOTIDE SEQUENCE [LARGE SCALE GENOMIC DNA]</scope>
    <source>
        <strain evidence="4">CECT 8064</strain>
    </source>
</reference>
<keyword evidence="4" id="KW-1185">Reference proteome</keyword>
<feature type="compositionally biased region" description="Basic and acidic residues" evidence="1">
    <location>
        <begin position="892"/>
        <end position="908"/>
    </location>
</feature>
<evidence type="ECO:0000313" key="3">
    <source>
        <dbReference type="EMBL" id="MFC4516489.1"/>
    </source>
</evidence>
<feature type="transmembrane region" description="Helical" evidence="2">
    <location>
        <begin position="116"/>
        <end position="135"/>
    </location>
</feature>
<feature type="transmembrane region" description="Helical" evidence="2">
    <location>
        <begin position="573"/>
        <end position="595"/>
    </location>
</feature>
<feature type="region of interest" description="Disordered" evidence="1">
    <location>
        <begin position="872"/>
        <end position="908"/>
    </location>
</feature>
<feature type="transmembrane region" description="Helical" evidence="2">
    <location>
        <begin position="408"/>
        <end position="429"/>
    </location>
</feature>
<feature type="transmembrane region" description="Helical" evidence="2">
    <location>
        <begin position="531"/>
        <end position="552"/>
    </location>
</feature>
<feature type="transmembrane region" description="Helical" evidence="2">
    <location>
        <begin position="449"/>
        <end position="473"/>
    </location>
</feature>
<dbReference type="SUPFAM" id="SSF52540">
    <property type="entry name" value="P-loop containing nucleoside triphosphate hydrolases"/>
    <property type="match status" value="1"/>
</dbReference>
<protein>
    <submittedName>
        <fullName evidence="3">NACHT domain-containing protein</fullName>
    </submittedName>
</protein>
<organism evidence="3 4">
    <name type="scientific">Streptomyces ehimensis</name>
    <dbReference type="NCBI Taxonomy" id="68195"/>
    <lineage>
        <taxon>Bacteria</taxon>
        <taxon>Bacillati</taxon>
        <taxon>Actinomycetota</taxon>
        <taxon>Actinomycetes</taxon>
        <taxon>Kitasatosporales</taxon>
        <taxon>Streptomycetaceae</taxon>
        <taxon>Streptomyces</taxon>
    </lineage>
</organism>
<comment type="caution">
    <text evidence="3">The sequence shown here is derived from an EMBL/GenBank/DDBJ whole genome shotgun (WGS) entry which is preliminary data.</text>
</comment>
<sequence>MADGQPGGDVNNIFQGTADIVIQFRDNFGEIHVHAPPSATPSEKSAHALAEAVYRQWREEAKAWDVGGDRAAMAVRWAPRRRRADHVAHTGGDVRGRADQLADLLTAFLMLPKRRLALLGAAGSGKTTLAVLLTMELLRRRLAGRVGDASTESLPVPVLLSLTSWDPDREEFGAWFTRRLAEDHPGLPRIGGRHPARELWSTSGSVLLPVLDGLDEMPGARRSAAVKALNRALYDRPLIITSRTAEFDALSPETVLGHTAVIEARPVTATAAVAYLTHSAAPDASPRWEPVFAEVRERPDGPLAGALSTPLMLSLARTVYARPWSEPAELTDRVRFPSRRSVEDHLLDQFVPSVFTGEIPSDDRLDPPRRWSPSHARRYLGALARHLQAQETTELAWWRLHRTPAARLAAFPALVLLGVVLSALATGLGRRVREASGGGTGPWGALTSMQLSTALFAGVVTGMATQMLVRTWYTDHRFGEPRRTVSLRRPVAAARSAWRHTTRLRALSAALLAVPIAAGFEAPVLHTATPGLYWLGAGCVAAAFAVAVLFTAPSDADENATTPRALLRAEHAAVTRALFVIGPLFGVASGVLHYGPDDMSMAYAAGLVTWLGAAGMLILISPWSRWALARTTLALTGQAPWALMRFLQDAHRQGVLRQVAGTYQFRNAWLQERLAISTSTGLRNRSTSLYDERLLAEDGITATSDGGWAFRLNVRRGTLAPIKAALPPAALFTLSVALRNGASEPARLCAPAALFLGIGGILSGLSWLLPRRVADLRISPHRISCLTPPKREVRFDWTHVAEVTVRRSRGRNAETGTYGIHVRLHPDAPHGLRSPKDKGAWRLVCDIGRRPVLPPAVEEALRDCAAERWVPPAFPSVPGDGPRPRATNAGDTRNDFTQWEKEFGPSGS</sequence>
<proteinExistence type="predicted"/>
<dbReference type="RefSeq" id="WP_358218800.1">
    <property type="nucleotide sequence ID" value="NZ_JBHSFS010000014.1"/>
</dbReference>
<gene>
    <name evidence="3" type="ORF">ACFPEN_26605</name>
</gene>
<dbReference type="Gene3D" id="3.40.50.300">
    <property type="entry name" value="P-loop containing nucleotide triphosphate hydrolases"/>
    <property type="match status" value="1"/>
</dbReference>
<feature type="transmembrane region" description="Helical" evidence="2">
    <location>
        <begin position="601"/>
        <end position="620"/>
    </location>
</feature>
<dbReference type="Proteomes" id="UP001595990">
    <property type="component" value="Unassembled WGS sequence"/>
</dbReference>
<keyword evidence="2" id="KW-0812">Transmembrane</keyword>
<evidence type="ECO:0000313" key="4">
    <source>
        <dbReference type="Proteomes" id="UP001595990"/>
    </source>
</evidence>
<dbReference type="InterPro" id="IPR027417">
    <property type="entry name" value="P-loop_NTPase"/>
</dbReference>
<dbReference type="EMBL" id="JBHSFS010000014">
    <property type="protein sequence ID" value="MFC4516489.1"/>
    <property type="molecule type" value="Genomic_DNA"/>
</dbReference>
<feature type="transmembrane region" description="Helical" evidence="2">
    <location>
        <begin position="504"/>
        <end position="525"/>
    </location>
</feature>
<name>A0ABV9BR33_9ACTN</name>
<keyword evidence="2" id="KW-0472">Membrane</keyword>
<evidence type="ECO:0000256" key="1">
    <source>
        <dbReference type="SAM" id="MobiDB-lite"/>
    </source>
</evidence>
<evidence type="ECO:0000256" key="2">
    <source>
        <dbReference type="SAM" id="Phobius"/>
    </source>
</evidence>
<accession>A0ABV9BR33</accession>